<feature type="domain" description="Amidohydrolase 3" evidence="1">
    <location>
        <begin position="72"/>
        <end position="542"/>
    </location>
</feature>
<proteinExistence type="predicted"/>
<protein>
    <submittedName>
        <fullName evidence="2">Amidohydrolase</fullName>
    </submittedName>
</protein>
<dbReference type="InterPro" id="IPR011059">
    <property type="entry name" value="Metal-dep_hydrolase_composite"/>
</dbReference>
<dbReference type="PROSITE" id="PS51257">
    <property type="entry name" value="PROKAR_LIPOPROTEIN"/>
    <property type="match status" value="1"/>
</dbReference>
<dbReference type="Gene3D" id="3.10.310.70">
    <property type="match status" value="1"/>
</dbReference>
<name>A0ABM6WBD2_9BACT</name>
<dbReference type="SUPFAM" id="SSF51556">
    <property type="entry name" value="Metallo-dependent hydrolases"/>
    <property type="match status" value="1"/>
</dbReference>
<reference evidence="2 3" key="1">
    <citation type="submission" date="2018-05" db="EMBL/GenBank/DDBJ databases">
        <title>Chitinophaga sp. nov., isolated from rhizosphere soil of Alhagi.</title>
        <authorList>
            <person name="Liu Y."/>
        </authorList>
    </citation>
    <scope>NUCLEOTIDE SEQUENCE [LARGE SCALE GENOMIC DNA]</scope>
    <source>
        <strain evidence="2 3">T22</strain>
    </source>
</reference>
<gene>
    <name evidence="2" type="ORF">DLD77_05610</name>
</gene>
<dbReference type="Proteomes" id="UP000246099">
    <property type="component" value="Chromosome"/>
</dbReference>
<dbReference type="Pfam" id="PF07969">
    <property type="entry name" value="Amidohydro_3"/>
    <property type="match status" value="1"/>
</dbReference>
<keyword evidence="3" id="KW-1185">Reference proteome</keyword>
<accession>A0ABM6WBD2</accession>
<dbReference type="EMBL" id="CP029600">
    <property type="protein sequence ID" value="AWO01204.1"/>
    <property type="molecule type" value="Genomic_DNA"/>
</dbReference>
<evidence type="ECO:0000313" key="3">
    <source>
        <dbReference type="Proteomes" id="UP000246099"/>
    </source>
</evidence>
<dbReference type="InterPro" id="IPR033932">
    <property type="entry name" value="YtcJ-like"/>
</dbReference>
<evidence type="ECO:0000259" key="1">
    <source>
        <dbReference type="Pfam" id="PF07969"/>
    </source>
</evidence>
<evidence type="ECO:0000313" key="2">
    <source>
        <dbReference type="EMBL" id="AWO01204.1"/>
    </source>
</evidence>
<organism evidence="2 3">
    <name type="scientific">Chitinophaga alhagiae</name>
    <dbReference type="NCBI Taxonomy" id="2203219"/>
    <lineage>
        <taxon>Bacteria</taxon>
        <taxon>Pseudomonadati</taxon>
        <taxon>Bacteroidota</taxon>
        <taxon>Chitinophagia</taxon>
        <taxon>Chitinophagales</taxon>
        <taxon>Chitinophagaceae</taxon>
        <taxon>Chitinophaga</taxon>
    </lineage>
</organism>
<sequence>MPKRLPLCLAALLAFTACSRREKADLIVHHAHIYTLDSANTVVQAMAVKDGKVLATGTNEFIQGHYSAAAERNAAGAAIYPGFNDAHAHFMGYAASLRTVDLRGTKSWEEALESVKAFAATRRSAWVLGGGWDQNDWEQRAFPDKTGLDSLFPNTPVLLRRIDGHAALANQAALNAAGIQPGQTITGGTFETKNGQLTGLLVDNAIDPVADKIPDPSLPELEESLLKAEANCLAAGITSLTDCGLSVPDMQLLDSLLKQGRLHLGLNVMLSDNEQNISWLVKNGPYRSGRLQVRSVKFYGDGALGSRGACLLHDYSDKPGWKGFMLKDRAYFEQQAARLAEAGIQMCTHAIGDSANREILRIYAAVLKGKNDQRWRIEHAQVIDPADFGRFGENSIVPSVQPTHATSDMYWAGERLGAQRLRHAYAYRQLLEQNGWLPLGTDFPVESINPLFTFYAAVARKDNSGYPQGGFQPENALTREAALRGITLWPAAAAFEEAGKGSLEPGKAADFVITSEDLMLAPEDKIPAIKILATYIYGKALYEAGR</sequence>
<dbReference type="Gene3D" id="2.30.40.10">
    <property type="entry name" value="Urease, subunit C, domain 1"/>
    <property type="match status" value="1"/>
</dbReference>
<dbReference type="SUPFAM" id="SSF51338">
    <property type="entry name" value="Composite domain of metallo-dependent hydrolases"/>
    <property type="match status" value="1"/>
</dbReference>
<dbReference type="PANTHER" id="PTHR22642:SF2">
    <property type="entry name" value="PROTEIN LONG AFTER FAR-RED 3"/>
    <property type="match status" value="1"/>
</dbReference>
<dbReference type="InterPro" id="IPR032466">
    <property type="entry name" value="Metal_Hydrolase"/>
</dbReference>
<dbReference type="CDD" id="cd01300">
    <property type="entry name" value="YtcJ_like"/>
    <property type="match status" value="1"/>
</dbReference>
<dbReference type="RefSeq" id="WP_119077419.1">
    <property type="nucleotide sequence ID" value="NZ_CP029600.1"/>
</dbReference>
<dbReference type="PANTHER" id="PTHR22642">
    <property type="entry name" value="IMIDAZOLONEPROPIONASE"/>
    <property type="match status" value="1"/>
</dbReference>
<dbReference type="InterPro" id="IPR013108">
    <property type="entry name" value="Amidohydro_3"/>
</dbReference>
<dbReference type="Gene3D" id="3.20.20.140">
    <property type="entry name" value="Metal-dependent hydrolases"/>
    <property type="match status" value="1"/>
</dbReference>